<dbReference type="Proteomes" id="UP000728185">
    <property type="component" value="Unassembled WGS sequence"/>
</dbReference>
<organism evidence="8 9">
    <name type="scientific">Fasciolopsis buskii</name>
    <dbReference type="NCBI Taxonomy" id="27845"/>
    <lineage>
        <taxon>Eukaryota</taxon>
        <taxon>Metazoa</taxon>
        <taxon>Spiralia</taxon>
        <taxon>Lophotrochozoa</taxon>
        <taxon>Platyhelminthes</taxon>
        <taxon>Trematoda</taxon>
        <taxon>Digenea</taxon>
        <taxon>Plagiorchiida</taxon>
        <taxon>Echinostomata</taxon>
        <taxon>Echinostomatoidea</taxon>
        <taxon>Fasciolidae</taxon>
        <taxon>Fasciolopsis</taxon>
    </lineage>
</organism>
<sequence>MSISSDGVEVGDSWRVDLEIALLEDADYFRIRNICANRPVPANTRAEVWRICLQPDLQGHGMTDFRNVFELVNQHELHTDCKQAAQEAIEFLSAQSSEHTTRLRISESDDDNWNSDQVSPLTDEDKFDFGRETELDQQSPLPSVVQLTNDFESVITHFAQTYSLTYSSDNGWVSILKLLYCTIKPVDKHDLYACFSSVFHRFIPNGPNVDHRMCHVLRLLFQYHEPELFNFLESLKVTPTLYAKSWLFGLFSSAIPYSTLVALWDVYFLMSDPLLGFYIVLVLLINAKTSLMDTAEDKENVSHDVGETAEQKSNQNKGSDAILRTLLDLPKPMEPDDVTSLVELTQLYASRTPSSFRTEFLSFLFGNTVLDAENGRSVCAAHLCMPVTVQEVLEAQAVALNYAGGVAADVPSEFKPSIRFLLVDCRPADQYNAGHLNTAFFIDSQLLLSDPDSFQTTVEALLLSQKRALNAGSHAAGEHITFLSSGRPEEDQITNMVVAAFLRLNTPYVSLIKGGYVALHETLGPQQISRSLVSHNSKECLCCQSQPPKKENAVVGLLNSGTRNMGKEVSTTKQPVSSTAMPRSIGGFFSKISGTLFRGTGAVESEKTAVNTRHPGDTAYATATSGHEIQGMGTEVKRPQAQNERPASYRNTASVFSIDDEEDVDDDFSLSSEDSHLPKKDGEGNSESAGPPSTPKNPTRPKNTWLRRLTAAIHVTETDLPVGDIPSRPGGLDSCEPGDLIDTTQWSSRSELHGVFDCQIIHAGGQLTEAGYLVLAERHLVVLRDHLPRSPARLIASIGSAVQSAFSRGWSPLSESGKITSRARHAVVLRSAPLALITRITSNRRIPECITFHYAGKDPTDLLQLNEPVMGLRDRLYLPQAGEAVRMIKLAICHVTMG</sequence>
<comment type="subcellular location">
    <subcellularLocation>
        <location evidence="1">Golgi apparatus</location>
        <location evidence="1">trans-Golgi network</location>
    </subcellularLocation>
</comment>
<feature type="domain" description="Rhodanese" evidence="7">
    <location>
        <begin position="419"/>
        <end position="528"/>
    </location>
</feature>
<evidence type="ECO:0000256" key="2">
    <source>
        <dbReference type="ARBA" id="ARBA00014207"/>
    </source>
</evidence>
<dbReference type="Gene3D" id="1.10.472.80">
    <property type="entry name" value="Ypt/Rab-GAP domain of gyp1p, domain 3"/>
    <property type="match status" value="1"/>
</dbReference>
<feature type="domain" description="Rab-GAP TBC" evidence="6">
    <location>
        <begin position="39"/>
        <end position="271"/>
    </location>
</feature>
<dbReference type="PROSITE" id="PS50206">
    <property type="entry name" value="RHODANESE_3"/>
    <property type="match status" value="1"/>
</dbReference>
<dbReference type="GO" id="GO:0005829">
    <property type="term" value="C:cytosol"/>
    <property type="evidence" value="ECO:0007669"/>
    <property type="project" value="GOC"/>
</dbReference>
<dbReference type="OrthoDB" id="73307at2759"/>
<dbReference type="InterPro" id="IPR036873">
    <property type="entry name" value="Rhodanese-like_dom_sf"/>
</dbReference>
<gene>
    <name evidence="8" type="ORF">FBUS_10709</name>
</gene>
<keyword evidence="9" id="KW-1185">Reference proteome</keyword>
<dbReference type="InterPro" id="IPR039755">
    <property type="entry name" value="TBC1D23"/>
</dbReference>
<keyword evidence="4" id="KW-0333">Golgi apparatus</keyword>
<feature type="compositionally biased region" description="Polar residues" evidence="5">
    <location>
        <begin position="640"/>
        <end position="653"/>
    </location>
</feature>
<dbReference type="GO" id="GO:0042147">
    <property type="term" value="P:retrograde transport, endosome to Golgi"/>
    <property type="evidence" value="ECO:0007669"/>
    <property type="project" value="InterPro"/>
</dbReference>
<accession>A0A8E0RM10</accession>
<evidence type="ECO:0000313" key="8">
    <source>
        <dbReference type="EMBL" id="KAA0185401.1"/>
    </source>
</evidence>
<dbReference type="PANTHER" id="PTHR13297">
    <property type="entry name" value="TBC1 DOMAIN FAMILY MEMBER 23-RELATED"/>
    <property type="match status" value="1"/>
</dbReference>
<evidence type="ECO:0000259" key="7">
    <source>
        <dbReference type="PROSITE" id="PS50206"/>
    </source>
</evidence>
<dbReference type="InterPro" id="IPR001763">
    <property type="entry name" value="Rhodanese-like_dom"/>
</dbReference>
<name>A0A8E0RM10_9TREM</name>
<evidence type="ECO:0000256" key="1">
    <source>
        <dbReference type="ARBA" id="ARBA00004601"/>
    </source>
</evidence>
<dbReference type="InterPro" id="IPR000195">
    <property type="entry name" value="Rab-GAP-TBC_dom"/>
</dbReference>
<comment type="caution">
    <text evidence="8">The sequence shown here is derived from an EMBL/GenBank/DDBJ whole genome shotgun (WGS) entry which is preliminary data.</text>
</comment>
<evidence type="ECO:0000313" key="9">
    <source>
        <dbReference type="Proteomes" id="UP000728185"/>
    </source>
</evidence>
<reference evidence="8" key="1">
    <citation type="submission" date="2019-05" db="EMBL/GenBank/DDBJ databases">
        <title>Annotation for the trematode Fasciolopsis buski.</title>
        <authorList>
            <person name="Choi Y.-J."/>
        </authorList>
    </citation>
    <scope>NUCLEOTIDE SEQUENCE</scope>
    <source>
        <strain evidence="8">HT</strain>
        <tissue evidence="8">Whole worm</tissue>
    </source>
</reference>
<dbReference type="PANTHER" id="PTHR13297:SF5">
    <property type="entry name" value="TBC1 DOMAIN FAMILY MEMBER 23"/>
    <property type="match status" value="1"/>
</dbReference>
<dbReference type="AlphaFoldDB" id="A0A8E0RM10"/>
<dbReference type="InterPro" id="IPR035969">
    <property type="entry name" value="Rab-GAP_TBC_sf"/>
</dbReference>
<dbReference type="SMART" id="SM00164">
    <property type="entry name" value="TBC"/>
    <property type="match status" value="1"/>
</dbReference>
<proteinExistence type="predicted"/>
<evidence type="ECO:0000259" key="6">
    <source>
        <dbReference type="PROSITE" id="PS50086"/>
    </source>
</evidence>
<dbReference type="PROSITE" id="PS50086">
    <property type="entry name" value="TBC_RABGAP"/>
    <property type="match status" value="1"/>
</dbReference>
<dbReference type="CDD" id="cd20788">
    <property type="entry name" value="TBC1D23_C-like"/>
    <property type="match status" value="1"/>
</dbReference>
<evidence type="ECO:0000256" key="3">
    <source>
        <dbReference type="ARBA" id="ARBA00022473"/>
    </source>
</evidence>
<feature type="compositionally biased region" description="Acidic residues" evidence="5">
    <location>
        <begin position="658"/>
        <end position="668"/>
    </location>
</feature>
<dbReference type="Pfam" id="PF00566">
    <property type="entry name" value="RabGAP-TBC"/>
    <property type="match status" value="1"/>
</dbReference>
<evidence type="ECO:0000256" key="5">
    <source>
        <dbReference type="SAM" id="MobiDB-lite"/>
    </source>
</evidence>
<dbReference type="EMBL" id="LUCM01010492">
    <property type="protein sequence ID" value="KAA0185401.1"/>
    <property type="molecule type" value="Genomic_DNA"/>
</dbReference>
<protein>
    <recommendedName>
        <fullName evidence="2">TBC1 domain family member 23</fullName>
    </recommendedName>
</protein>
<feature type="region of interest" description="Disordered" evidence="5">
    <location>
        <begin position="606"/>
        <end position="702"/>
    </location>
</feature>
<feature type="compositionally biased region" description="Basic and acidic residues" evidence="5">
    <location>
        <begin position="673"/>
        <end position="683"/>
    </location>
</feature>
<dbReference type="Gene3D" id="3.40.250.10">
    <property type="entry name" value="Rhodanese-like domain"/>
    <property type="match status" value="1"/>
</dbReference>
<dbReference type="GO" id="GO:0005802">
    <property type="term" value="C:trans-Golgi network"/>
    <property type="evidence" value="ECO:0007669"/>
    <property type="project" value="TreeGrafter"/>
</dbReference>
<evidence type="ECO:0000256" key="4">
    <source>
        <dbReference type="ARBA" id="ARBA00023034"/>
    </source>
</evidence>
<dbReference type="GO" id="GO:0099041">
    <property type="term" value="P:vesicle tethering to Golgi"/>
    <property type="evidence" value="ECO:0007669"/>
    <property type="project" value="TreeGrafter"/>
</dbReference>
<keyword evidence="3" id="KW-0217">Developmental protein</keyword>
<dbReference type="SUPFAM" id="SSF47923">
    <property type="entry name" value="Ypt/Rab-GAP domain of gyp1p"/>
    <property type="match status" value="1"/>
</dbReference>
<dbReference type="SUPFAM" id="SSF52821">
    <property type="entry name" value="Rhodanese/Cell cycle control phosphatase"/>
    <property type="match status" value="1"/>
</dbReference>